<gene>
    <name evidence="2" type="ORF">J437_LFUL005180</name>
</gene>
<organism evidence="2 3">
    <name type="scientific">Ladona fulva</name>
    <name type="common">Scarce chaser dragonfly</name>
    <name type="synonym">Libellula fulva</name>
    <dbReference type="NCBI Taxonomy" id="123851"/>
    <lineage>
        <taxon>Eukaryota</taxon>
        <taxon>Metazoa</taxon>
        <taxon>Ecdysozoa</taxon>
        <taxon>Arthropoda</taxon>
        <taxon>Hexapoda</taxon>
        <taxon>Insecta</taxon>
        <taxon>Pterygota</taxon>
        <taxon>Palaeoptera</taxon>
        <taxon>Odonata</taxon>
        <taxon>Epiprocta</taxon>
        <taxon>Anisoptera</taxon>
        <taxon>Libelluloidea</taxon>
        <taxon>Libellulidae</taxon>
        <taxon>Ladona</taxon>
    </lineage>
</organism>
<accession>A0A8K0KRP5</accession>
<evidence type="ECO:0000313" key="2">
    <source>
        <dbReference type="EMBL" id="KAG8237073.1"/>
    </source>
</evidence>
<dbReference type="OrthoDB" id="21270at2759"/>
<reference evidence="2" key="2">
    <citation type="submission" date="2017-10" db="EMBL/GenBank/DDBJ databases">
        <title>Ladona fulva Genome sequencing and assembly.</title>
        <authorList>
            <person name="Murali S."/>
            <person name="Richards S."/>
            <person name="Bandaranaike D."/>
            <person name="Bellair M."/>
            <person name="Blankenburg K."/>
            <person name="Chao H."/>
            <person name="Dinh H."/>
            <person name="Doddapaneni H."/>
            <person name="Dugan-Rocha S."/>
            <person name="Elkadiri S."/>
            <person name="Gnanaolivu R."/>
            <person name="Hernandez B."/>
            <person name="Skinner E."/>
            <person name="Javaid M."/>
            <person name="Lee S."/>
            <person name="Li M."/>
            <person name="Ming W."/>
            <person name="Munidasa M."/>
            <person name="Muniz J."/>
            <person name="Nguyen L."/>
            <person name="Hughes D."/>
            <person name="Osuji N."/>
            <person name="Pu L.-L."/>
            <person name="Puazo M."/>
            <person name="Qu C."/>
            <person name="Quiroz J."/>
            <person name="Raj R."/>
            <person name="Weissenberger G."/>
            <person name="Xin Y."/>
            <person name="Zou X."/>
            <person name="Han Y."/>
            <person name="Worley K."/>
            <person name="Muzny D."/>
            <person name="Gibbs R."/>
        </authorList>
    </citation>
    <scope>NUCLEOTIDE SEQUENCE</scope>
    <source>
        <strain evidence="2">Sampled in the wild</strain>
    </source>
</reference>
<dbReference type="InterPro" id="IPR019314">
    <property type="entry name" value="BORCS6"/>
</dbReference>
<name>A0A8K0KRP5_LADFU</name>
<sequence>MEKGKSGVGFISDSRLKSLNISPDSTEKLDGISPVNEELPPVDLDDDRLHEMTASYSEISFDSQPSPAEESLSVDRSFEINPAFLSQDTSVHSDTHDIFSDKICFDGDNRRPDKLDLPQTLESEASGNSFPKALENLHLEGTVSQEGDMVLFVAEDLETKIKLSSPVSRSEPLAFPASRSSTPSLYRQALTPQLPAIDSNVLNDLEVEARKVATSVDTLTENLAGILHSVSSVFLILLSSKL</sequence>
<comment type="caution">
    <text evidence="2">The sequence shown here is derived from an EMBL/GenBank/DDBJ whole genome shotgun (WGS) entry which is preliminary data.</text>
</comment>
<keyword evidence="3" id="KW-1185">Reference proteome</keyword>
<dbReference type="PANTHER" id="PTHR13440">
    <property type="entry name" value="BLOC-1 RELATED COMPLEX SUBUNIT 6"/>
    <property type="match status" value="1"/>
</dbReference>
<evidence type="ECO:0000313" key="3">
    <source>
        <dbReference type="Proteomes" id="UP000792457"/>
    </source>
</evidence>
<dbReference type="EMBL" id="KZ309122">
    <property type="protein sequence ID" value="KAG8237073.1"/>
    <property type="molecule type" value="Genomic_DNA"/>
</dbReference>
<proteinExistence type="predicted"/>
<dbReference type="AlphaFoldDB" id="A0A8K0KRP5"/>
<evidence type="ECO:0000256" key="1">
    <source>
        <dbReference type="SAM" id="MobiDB-lite"/>
    </source>
</evidence>
<feature type="region of interest" description="Disordered" evidence="1">
    <location>
        <begin position="21"/>
        <end position="44"/>
    </location>
</feature>
<protein>
    <submittedName>
        <fullName evidence="2">Uncharacterized protein</fullName>
    </submittedName>
</protein>
<dbReference type="PANTHER" id="PTHR13440:SF7">
    <property type="entry name" value="BLOC-1 RELATED COMPLEX SUBUNIT 6"/>
    <property type="match status" value="1"/>
</dbReference>
<dbReference type="GO" id="GO:0032418">
    <property type="term" value="P:lysosome localization"/>
    <property type="evidence" value="ECO:0007669"/>
    <property type="project" value="TreeGrafter"/>
</dbReference>
<dbReference type="Proteomes" id="UP000792457">
    <property type="component" value="Unassembled WGS sequence"/>
</dbReference>
<dbReference type="GO" id="GO:0099078">
    <property type="term" value="C:BORC complex"/>
    <property type="evidence" value="ECO:0007669"/>
    <property type="project" value="TreeGrafter"/>
</dbReference>
<reference evidence="2" key="1">
    <citation type="submission" date="2013-04" db="EMBL/GenBank/DDBJ databases">
        <authorList>
            <person name="Qu J."/>
            <person name="Murali S.C."/>
            <person name="Bandaranaike D."/>
            <person name="Bellair M."/>
            <person name="Blankenburg K."/>
            <person name="Chao H."/>
            <person name="Dinh H."/>
            <person name="Doddapaneni H."/>
            <person name="Downs B."/>
            <person name="Dugan-Rocha S."/>
            <person name="Elkadiri S."/>
            <person name="Gnanaolivu R.D."/>
            <person name="Hernandez B."/>
            <person name="Javaid M."/>
            <person name="Jayaseelan J.C."/>
            <person name="Lee S."/>
            <person name="Li M."/>
            <person name="Ming W."/>
            <person name="Munidasa M."/>
            <person name="Muniz J."/>
            <person name="Nguyen L."/>
            <person name="Ongeri F."/>
            <person name="Osuji N."/>
            <person name="Pu L.-L."/>
            <person name="Puazo M."/>
            <person name="Qu C."/>
            <person name="Quiroz J."/>
            <person name="Raj R."/>
            <person name="Weissenberger G."/>
            <person name="Xin Y."/>
            <person name="Zou X."/>
            <person name="Han Y."/>
            <person name="Richards S."/>
            <person name="Worley K."/>
            <person name="Muzny D."/>
            <person name="Gibbs R."/>
        </authorList>
    </citation>
    <scope>NUCLEOTIDE SEQUENCE</scope>
    <source>
        <strain evidence="2">Sampled in the wild</strain>
    </source>
</reference>